<proteinExistence type="predicted"/>
<gene>
    <name evidence="1" type="ORF">PHYBLDRAFT_141526</name>
</gene>
<organism evidence="1 2">
    <name type="scientific">Phycomyces blakesleeanus (strain ATCC 8743b / DSM 1359 / FGSC 10004 / NBRC 33097 / NRRL 1555)</name>
    <dbReference type="NCBI Taxonomy" id="763407"/>
    <lineage>
        <taxon>Eukaryota</taxon>
        <taxon>Fungi</taxon>
        <taxon>Fungi incertae sedis</taxon>
        <taxon>Mucoromycota</taxon>
        <taxon>Mucoromycotina</taxon>
        <taxon>Mucoromycetes</taxon>
        <taxon>Mucorales</taxon>
        <taxon>Phycomycetaceae</taxon>
        <taxon>Phycomyces</taxon>
    </lineage>
</organism>
<evidence type="ECO:0000313" key="2">
    <source>
        <dbReference type="Proteomes" id="UP000077315"/>
    </source>
</evidence>
<name>A0A167PCD6_PHYB8</name>
<protein>
    <recommendedName>
        <fullName evidence="3">PAS domain-containing protein</fullName>
    </recommendedName>
</protein>
<evidence type="ECO:0008006" key="3">
    <source>
        <dbReference type="Google" id="ProtNLM"/>
    </source>
</evidence>
<dbReference type="VEuPathDB" id="FungiDB:PHYBLDRAFT_141526"/>
<accession>A0A167PCD6</accession>
<dbReference type="InParanoid" id="A0A167PCD6"/>
<sequence>MVTNSHSFYACPLRSSSLLIVNQLDQTIITATDEVFDSLGYRPCDLMGHSILTLALQQQHQQQHQYHNNQMPSSCRRYYARHAARGQVSLEICVHHDPFGATDSLDYWLIRLNAFAPQPATILRLSPYGTIEYCQPAPSFHQLTSEMLGRPIMGFIHSDDVPAFCAHLNNTAKSKTHTARTFRTRWSKYALQDLPEDYNNTKHYDWMSLTAVTTGHRTGSPTDAFQCRPLCILQPVPGETVMEQARRVCIEYLQGMVGQCAEFSSSAMDMVTIAVIEGWHQGKTYSLAFLAHLLASLLDHVQHPALDAPLGDNILLVDNVNNIELLRFEQDDQENEYRRVETLRELVKSVESTLLVQHILNFLGMAGLVDRSRCVTDILETSLDKEWMSCLKMQTYA</sequence>
<keyword evidence="2" id="KW-1185">Reference proteome</keyword>
<dbReference type="GeneID" id="28991514"/>
<dbReference type="RefSeq" id="XP_018295696.1">
    <property type="nucleotide sequence ID" value="XM_018430608.1"/>
</dbReference>
<dbReference type="Proteomes" id="UP000077315">
    <property type="component" value="Unassembled WGS sequence"/>
</dbReference>
<dbReference type="EMBL" id="KV440974">
    <property type="protein sequence ID" value="OAD77656.1"/>
    <property type="molecule type" value="Genomic_DNA"/>
</dbReference>
<evidence type="ECO:0000313" key="1">
    <source>
        <dbReference type="EMBL" id="OAD77656.1"/>
    </source>
</evidence>
<dbReference type="Gene3D" id="3.30.450.20">
    <property type="entry name" value="PAS domain"/>
    <property type="match status" value="1"/>
</dbReference>
<dbReference type="AlphaFoldDB" id="A0A167PCD6"/>
<reference evidence="2" key="1">
    <citation type="submission" date="2015-06" db="EMBL/GenBank/DDBJ databases">
        <title>Expansion of signal transduction pathways in fungi by whole-genome duplication.</title>
        <authorList>
            <consortium name="DOE Joint Genome Institute"/>
            <person name="Corrochano L.M."/>
            <person name="Kuo A."/>
            <person name="Marcet-Houben M."/>
            <person name="Polaino S."/>
            <person name="Salamov A."/>
            <person name="Villalobos J.M."/>
            <person name="Alvarez M.I."/>
            <person name="Avalos J."/>
            <person name="Benito E.P."/>
            <person name="Benoit I."/>
            <person name="Burger G."/>
            <person name="Camino L.P."/>
            <person name="Canovas D."/>
            <person name="Cerda-Olmedo E."/>
            <person name="Cheng J.-F."/>
            <person name="Dominguez A."/>
            <person name="Elias M."/>
            <person name="Eslava A.P."/>
            <person name="Glaser F."/>
            <person name="Grimwood J."/>
            <person name="Gutierrez G."/>
            <person name="Heitman J."/>
            <person name="Henrissat B."/>
            <person name="Iturriaga E.A."/>
            <person name="Lang B.F."/>
            <person name="Lavin J.L."/>
            <person name="Lee S."/>
            <person name="Li W."/>
            <person name="Lindquist E."/>
            <person name="Lopez-Garcia S."/>
            <person name="Luque E.M."/>
            <person name="Marcos A.T."/>
            <person name="Martin J."/>
            <person name="McCluskey K."/>
            <person name="Medina H.R."/>
            <person name="Miralles-Duran A."/>
            <person name="Miyazaki A."/>
            <person name="Munoz-Torres E."/>
            <person name="Oguiza J.A."/>
            <person name="Ohm R."/>
            <person name="Olmedo M."/>
            <person name="Orejas M."/>
            <person name="Ortiz-Castellanos L."/>
            <person name="Pisabarro A.G."/>
            <person name="Rodriguez-Romero J."/>
            <person name="Ruiz-Herrera J."/>
            <person name="Ruiz-Vazquez R."/>
            <person name="Sanz C."/>
            <person name="Schackwitz W."/>
            <person name="Schmutz J."/>
            <person name="Shahriari M."/>
            <person name="Shelest E."/>
            <person name="Silva-Franco F."/>
            <person name="Soanes D."/>
            <person name="Syed K."/>
            <person name="Tagua V.G."/>
            <person name="Talbot N.J."/>
            <person name="Thon M."/>
            <person name="De vries R.P."/>
            <person name="Wiebenga A."/>
            <person name="Yadav J.S."/>
            <person name="Braun E.L."/>
            <person name="Baker S."/>
            <person name="Garre V."/>
            <person name="Horwitz B."/>
            <person name="Torres-Martinez S."/>
            <person name="Idnurm A."/>
            <person name="Herrera-Estrella A."/>
            <person name="Gabaldon T."/>
            <person name="Grigoriev I.V."/>
        </authorList>
    </citation>
    <scope>NUCLEOTIDE SEQUENCE [LARGE SCALE GENOMIC DNA]</scope>
    <source>
        <strain evidence="2">NRRL 1555(-)</strain>
    </source>
</reference>
<dbReference type="OrthoDB" id="2338553at2759"/>